<protein>
    <recommendedName>
        <fullName evidence="4">Cholesterol esterase</fullName>
    </recommendedName>
</protein>
<dbReference type="InterPro" id="IPR046198">
    <property type="entry name" value="DUF6230"/>
</dbReference>
<keyword evidence="3" id="KW-1185">Reference proteome</keyword>
<proteinExistence type="predicted"/>
<keyword evidence="1" id="KW-1133">Transmembrane helix</keyword>
<dbReference type="Pfam" id="PF19741">
    <property type="entry name" value="DUF6230"/>
    <property type="match status" value="1"/>
</dbReference>
<name>A0A5A7SE27_9NOCA</name>
<keyword evidence="1" id="KW-0472">Membrane</keyword>
<gene>
    <name evidence="2" type="ORF">FOY51_04290</name>
</gene>
<feature type="transmembrane region" description="Helical" evidence="1">
    <location>
        <begin position="54"/>
        <end position="76"/>
    </location>
</feature>
<dbReference type="OrthoDB" id="4238587at2"/>
<dbReference type="EMBL" id="VLNY01000002">
    <property type="protein sequence ID" value="KAA0023824.1"/>
    <property type="molecule type" value="Genomic_DNA"/>
</dbReference>
<evidence type="ECO:0000256" key="1">
    <source>
        <dbReference type="SAM" id="Phobius"/>
    </source>
</evidence>
<dbReference type="Proteomes" id="UP000322244">
    <property type="component" value="Unassembled WGS sequence"/>
</dbReference>
<dbReference type="AlphaFoldDB" id="A0A5A7SE27"/>
<sequence>MNNPIRRSASRLARTAVNLAQRGREQGTHAAQAWNAQMLVSAETRHGTRWGRGVAILVPTVIATGFVAAGIGQGVLATSFNVSNQPFEIHATELTGNGLGAVIGASNVKNDDGSVAPTAVVHAGLNSADISGLCLIAKQNFMGAGYSILVSSAGDQKAGGQNVMFDVTDLDAMPALLSKAVLGRSADEINAAGQNLGGQAGGFGLDVTDGVVTLNNINATAYNAQVVGQLAIPHLKISLKPGTATGC</sequence>
<accession>A0A5A7SE27</accession>
<organism evidence="2 3">
    <name type="scientific">Antrihabitans cavernicola</name>
    <dbReference type="NCBI Taxonomy" id="2495913"/>
    <lineage>
        <taxon>Bacteria</taxon>
        <taxon>Bacillati</taxon>
        <taxon>Actinomycetota</taxon>
        <taxon>Actinomycetes</taxon>
        <taxon>Mycobacteriales</taxon>
        <taxon>Nocardiaceae</taxon>
        <taxon>Antrihabitans</taxon>
    </lineage>
</organism>
<evidence type="ECO:0000313" key="2">
    <source>
        <dbReference type="EMBL" id="KAA0023824.1"/>
    </source>
</evidence>
<reference evidence="2 3" key="1">
    <citation type="submission" date="2019-07" db="EMBL/GenBank/DDBJ databases">
        <title>Rhodococcus cavernicolus sp. nov., isolated from a cave.</title>
        <authorList>
            <person name="Lee S.D."/>
        </authorList>
    </citation>
    <scope>NUCLEOTIDE SEQUENCE [LARGE SCALE GENOMIC DNA]</scope>
    <source>
        <strain evidence="2 3">C1-24</strain>
    </source>
</reference>
<evidence type="ECO:0000313" key="3">
    <source>
        <dbReference type="Proteomes" id="UP000322244"/>
    </source>
</evidence>
<comment type="caution">
    <text evidence="2">The sequence shown here is derived from an EMBL/GenBank/DDBJ whole genome shotgun (WGS) entry which is preliminary data.</text>
</comment>
<evidence type="ECO:0008006" key="4">
    <source>
        <dbReference type="Google" id="ProtNLM"/>
    </source>
</evidence>
<dbReference type="RefSeq" id="WP_149428984.1">
    <property type="nucleotide sequence ID" value="NZ_VLNY01000002.1"/>
</dbReference>
<keyword evidence="1" id="KW-0812">Transmembrane</keyword>